<feature type="transmembrane region" description="Helical" evidence="7">
    <location>
        <begin position="97"/>
        <end position="116"/>
    </location>
</feature>
<dbReference type="InterPro" id="IPR050638">
    <property type="entry name" value="AA-Vitamin_Transporters"/>
</dbReference>
<dbReference type="Proteomes" id="UP000190959">
    <property type="component" value="Unassembled WGS sequence"/>
</dbReference>
<feature type="transmembrane region" description="Helical" evidence="7">
    <location>
        <begin position="37"/>
        <end position="57"/>
    </location>
</feature>
<dbReference type="InterPro" id="IPR037185">
    <property type="entry name" value="EmrE-like"/>
</dbReference>
<evidence type="ECO:0000256" key="5">
    <source>
        <dbReference type="ARBA" id="ARBA00022989"/>
    </source>
</evidence>
<protein>
    <submittedName>
        <fullName evidence="9">EamA family transporter</fullName>
    </submittedName>
</protein>
<comment type="similarity">
    <text evidence="2">Belongs to the EamA transporter family.</text>
</comment>
<dbReference type="EMBL" id="MWMH01000007">
    <property type="protein sequence ID" value="OOP71644.1"/>
    <property type="molecule type" value="Genomic_DNA"/>
</dbReference>
<feature type="transmembrane region" description="Helical" evidence="7">
    <location>
        <begin position="12"/>
        <end position="31"/>
    </location>
</feature>
<organism evidence="9 10">
    <name type="scientific">Clostridium beijerinckii</name>
    <name type="common">Clostridium MP</name>
    <dbReference type="NCBI Taxonomy" id="1520"/>
    <lineage>
        <taxon>Bacteria</taxon>
        <taxon>Bacillati</taxon>
        <taxon>Bacillota</taxon>
        <taxon>Clostridia</taxon>
        <taxon>Eubacteriales</taxon>
        <taxon>Clostridiaceae</taxon>
        <taxon>Clostridium</taxon>
    </lineage>
</organism>
<comment type="subcellular location">
    <subcellularLocation>
        <location evidence="1">Cell membrane</location>
        <topology evidence="1">Multi-pass membrane protein</topology>
    </subcellularLocation>
</comment>
<keyword evidence="4 7" id="KW-0812">Transmembrane</keyword>
<reference evidence="9 10" key="1">
    <citation type="submission" date="2017-02" db="EMBL/GenBank/DDBJ databases">
        <title>Genome sequence of Clostridium beijerinckii Br21.</title>
        <authorList>
            <person name="Fonseca B.C."/>
            <person name="Guazzaroni M.E."/>
            <person name="Riano-Pachon D.M."/>
            <person name="Reginatto V."/>
        </authorList>
    </citation>
    <scope>NUCLEOTIDE SEQUENCE [LARGE SCALE GENOMIC DNA]</scope>
    <source>
        <strain evidence="9 10">Br21</strain>
    </source>
</reference>
<sequence length="313" mass="35214">MSNNKVRAGHLSAVMTILIWGTTFISTKVLLKDFTPIEILIFRFIIGYLTLLCICPYHIKKAKLKQELYFAAAGLAGVTLYFLCENIALNYTLATNVGVIISIAPFFTAVFANLFLDNEKLTSYFFIGLTIAIIGILLIEFNGKFVLKLNPFGDILAILAAILWAVYSVVMKKISQFQYNTIICTRKVFFYGLIFMIPAIFICDFKLQLYRFTNVSNLMNILYLGFGASALCFVTWNWSVKILGVVKTSIYIYMVPVITAASSAVILHEKITFISIIGIILTLLGLFISDGKQIIRFRREVEDVGAKYKENAL</sequence>
<keyword evidence="6 7" id="KW-0472">Membrane</keyword>
<dbReference type="InterPro" id="IPR000620">
    <property type="entry name" value="EamA_dom"/>
</dbReference>
<feature type="transmembrane region" description="Helical" evidence="7">
    <location>
        <begin position="188"/>
        <end position="209"/>
    </location>
</feature>
<keyword evidence="5 7" id="KW-1133">Transmembrane helix</keyword>
<feature type="transmembrane region" description="Helical" evidence="7">
    <location>
        <begin position="250"/>
        <end position="267"/>
    </location>
</feature>
<dbReference type="GO" id="GO:0005886">
    <property type="term" value="C:plasma membrane"/>
    <property type="evidence" value="ECO:0007669"/>
    <property type="project" value="UniProtKB-SubCell"/>
</dbReference>
<evidence type="ECO:0000256" key="4">
    <source>
        <dbReference type="ARBA" id="ARBA00022692"/>
    </source>
</evidence>
<proteinExistence type="inferred from homology"/>
<dbReference type="AlphaFoldDB" id="A0A1S9N289"/>
<gene>
    <name evidence="9" type="ORF">CBEIBR21_18675</name>
</gene>
<evidence type="ECO:0000256" key="1">
    <source>
        <dbReference type="ARBA" id="ARBA00004651"/>
    </source>
</evidence>
<feature type="domain" description="EamA" evidence="8">
    <location>
        <begin position="152"/>
        <end position="288"/>
    </location>
</feature>
<dbReference type="PANTHER" id="PTHR32322:SF18">
    <property type="entry name" value="S-ADENOSYLMETHIONINE_S-ADENOSYLHOMOCYSTEINE TRANSPORTER"/>
    <property type="match status" value="1"/>
</dbReference>
<name>A0A1S9N289_CLOBE</name>
<evidence type="ECO:0000256" key="3">
    <source>
        <dbReference type="ARBA" id="ARBA00022475"/>
    </source>
</evidence>
<feature type="domain" description="EamA" evidence="8">
    <location>
        <begin position="9"/>
        <end position="139"/>
    </location>
</feature>
<feature type="transmembrane region" description="Helical" evidence="7">
    <location>
        <begin position="221"/>
        <end position="238"/>
    </location>
</feature>
<feature type="transmembrane region" description="Helical" evidence="7">
    <location>
        <begin position="273"/>
        <end position="289"/>
    </location>
</feature>
<evidence type="ECO:0000259" key="8">
    <source>
        <dbReference type="Pfam" id="PF00892"/>
    </source>
</evidence>
<evidence type="ECO:0000313" key="9">
    <source>
        <dbReference type="EMBL" id="OOP71644.1"/>
    </source>
</evidence>
<evidence type="ECO:0000256" key="7">
    <source>
        <dbReference type="SAM" id="Phobius"/>
    </source>
</evidence>
<feature type="transmembrane region" description="Helical" evidence="7">
    <location>
        <begin position="123"/>
        <end position="143"/>
    </location>
</feature>
<evidence type="ECO:0000256" key="2">
    <source>
        <dbReference type="ARBA" id="ARBA00007362"/>
    </source>
</evidence>
<feature type="transmembrane region" description="Helical" evidence="7">
    <location>
        <begin position="69"/>
        <end position="91"/>
    </location>
</feature>
<dbReference type="Pfam" id="PF00892">
    <property type="entry name" value="EamA"/>
    <property type="match status" value="2"/>
</dbReference>
<evidence type="ECO:0000256" key="6">
    <source>
        <dbReference type="ARBA" id="ARBA00023136"/>
    </source>
</evidence>
<feature type="transmembrane region" description="Helical" evidence="7">
    <location>
        <begin position="149"/>
        <end position="167"/>
    </location>
</feature>
<evidence type="ECO:0000313" key="10">
    <source>
        <dbReference type="Proteomes" id="UP000190959"/>
    </source>
</evidence>
<dbReference type="RefSeq" id="WP_078116626.1">
    <property type="nucleotide sequence ID" value="NZ_CP144906.1"/>
</dbReference>
<keyword evidence="3" id="KW-1003">Cell membrane</keyword>
<accession>A0A1S9N289</accession>
<comment type="caution">
    <text evidence="9">The sequence shown here is derived from an EMBL/GenBank/DDBJ whole genome shotgun (WGS) entry which is preliminary data.</text>
</comment>
<dbReference type="SUPFAM" id="SSF103481">
    <property type="entry name" value="Multidrug resistance efflux transporter EmrE"/>
    <property type="match status" value="2"/>
</dbReference>
<dbReference type="PANTHER" id="PTHR32322">
    <property type="entry name" value="INNER MEMBRANE TRANSPORTER"/>
    <property type="match status" value="1"/>
</dbReference>